<accession>A0A160FWA2</accession>
<gene>
    <name evidence="3" type="ORF">AYM40_26770</name>
</gene>
<proteinExistence type="inferred from homology"/>
<keyword evidence="2" id="KW-0560">Oxidoreductase</keyword>
<dbReference type="PROSITE" id="PS00061">
    <property type="entry name" value="ADH_SHORT"/>
    <property type="match status" value="1"/>
</dbReference>
<dbReference type="EMBL" id="CP014579">
    <property type="protein sequence ID" value="ANB77521.1"/>
    <property type="molecule type" value="Genomic_DNA"/>
</dbReference>
<dbReference type="OrthoDB" id="8653364at2"/>
<keyword evidence="4" id="KW-1185">Reference proteome</keyword>
<dbReference type="Proteomes" id="UP000076852">
    <property type="component" value="Chromosome 2"/>
</dbReference>
<name>A0A160FWA2_9BURK</name>
<dbReference type="RefSeq" id="WP_063500723.1">
    <property type="nucleotide sequence ID" value="NZ_CP014579.1"/>
</dbReference>
<dbReference type="InterPro" id="IPR020904">
    <property type="entry name" value="Sc_DH/Rdtase_CS"/>
</dbReference>
<dbReference type="PRINTS" id="PR00081">
    <property type="entry name" value="GDHRDH"/>
</dbReference>
<dbReference type="Gene3D" id="3.40.50.720">
    <property type="entry name" value="NAD(P)-binding Rossmann-like Domain"/>
    <property type="match status" value="1"/>
</dbReference>
<evidence type="ECO:0000313" key="4">
    <source>
        <dbReference type="Proteomes" id="UP000076852"/>
    </source>
</evidence>
<dbReference type="Pfam" id="PF13561">
    <property type="entry name" value="adh_short_C2"/>
    <property type="match status" value="1"/>
</dbReference>
<evidence type="ECO:0000313" key="3">
    <source>
        <dbReference type="EMBL" id="ANB77521.1"/>
    </source>
</evidence>
<dbReference type="GO" id="GO:0016616">
    <property type="term" value="F:oxidoreductase activity, acting on the CH-OH group of donors, NAD or NADP as acceptor"/>
    <property type="evidence" value="ECO:0007669"/>
    <property type="project" value="TreeGrafter"/>
</dbReference>
<protein>
    <submittedName>
        <fullName evidence="3">NAD-dependent dehydratase</fullName>
    </submittedName>
</protein>
<sequence length="266" mass="27734">MTVESKANGVSSGRAGASRFRLDGQVAIVTGGGSGIGREVADALVDSGAFVAILDADEENARAAASAIGPQSVAIVADVSDERSISDAVDQVAREYGRIDVLFNNAGVNKRQPTVDMPLDDWNFVVSVNMTGMFLCAQSVARHMIAAKRGSIVNTASVLGISGGWYPNIAYAATKGAVVNMTRSWAVEWAPFGIRVNAIAPGIVRTRFTEAMVAQPTLVDKFEKLTPLGRLGDPDDVVGPVLFLASDAAAMVTGHTLPIDGGMLAQ</sequence>
<dbReference type="InterPro" id="IPR036291">
    <property type="entry name" value="NAD(P)-bd_dom_sf"/>
</dbReference>
<dbReference type="KEGG" id="buz:AYM40_26770"/>
<dbReference type="AlphaFoldDB" id="A0A160FWA2"/>
<dbReference type="PANTHER" id="PTHR42760:SF115">
    <property type="entry name" value="3-OXOACYL-[ACYL-CARRIER-PROTEIN] REDUCTASE FABG"/>
    <property type="match status" value="1"/>
</dbReference>
<evidence type="ECO:0000256" key="1">
    <source>
        <dbReference type="ARBA" id="ARBA00006484"/>
    </source>
</evidence>
<reference evidence="3 4" key="1">
    <citation type="journal article" date="2016" name="Gene">
        <title>PacBio SMRT assembly of a complex multi-replicon genome reveals chlorocatechol degradative operon in a region of genome plasticity.</title>
        <authorList>
            <person name="Ricker N."/>
            <person name="Shen S.Y."/>
            <person name="Goordial J."/>
            <person name="Jin S."/>
            <person name="Fulthorpe R.R."/>
        </authorList>
    </citation>
    <scope>NUCLEOTIDE SEQUENCE [LARGE SCALE GENOMIC DNA]</scope>
    <source>
        <strain evidence="3 4">OLGA172</strain>
    </source>
</reference>
<dbReference type="NCBIfam" id="NF005559">
    <property type="entry name" value="PRK07231.1"/>
    <property type="match status" value="1"/>
</dbReference>
<evidence type="ECO:0000256" key="2">
    <source>
        <dbReference type="ARBA" id="ARBA00023002"/>
    </source>
</evidence>
<dbReference type="PANTHER" id="PTHR42760">
    <property type="entry name" value="SHORT-CHAIN DEHYDROGENASES/REDUCTASES FAMILY MEMBER"/>
    <property type="match status" value="1"/>
</dbReference>
<dbReference type="PRINTS" id="PR00080">
    <property type="entry name" value="SDRFAMILY"/>
</dbReference>
<dbReference type="SUPFAM" id="SSF51735">
    <property type="entry name" value="NAD(P)-binding Rossmann-fold domains"/>
    <property type="match status" value="1"/>
</dbReference>
<dbReference type="InterPro" id="IPR002347">
    <property type="entry name" value="SDR_fam"/>
</dbReference>
<comment type="similarity">
    <text evidence="1">Belongs to the short-chain dehydrogenases/reductases (SDR) family.</text>
</comment>
<dbReference type="STRING" id="1804984.AYM40_26770"/>
<organism evidence="3 4">
    <name type="scientific">Paraburkholderia phytofirmans OLGA172</name>
    <dbReference type="NCBI Taxonomy" id="1417228"/>
    <lineage>
        <taxon>Bacteria</taxon>
        <taxon>Pseudomonadati</taxon>
        <taxon>Pseudomonadota</taxon>
        <taxon>Betaproteobacteria</taxon>
        <taxon>Burkholderiales</taxon>
        <taxon>Burkholderiaceae</taxon>
        <taxon>Paraburkholderia</taxon>
    </lineage>
</organism>
<dbReference type="FunFam" id="3.40.50.720:FF:000084">
    <property type="entry name" value="Short-chain dehydrogenase reductase"/>
    <property type="match status" value="1"/>
</dbReference>